<feature type="domain" description="Reverse transcriptase" evidence="1">
    <location>
        <begin position="122"/>
        <end position="217"/>
    </location>
</feature>
<dbReference type="PANTHER" id="PTHR37984:SF5">
    <property type="entry name" value="PROTEIN NYNRIN-LIKE"/>
    <property type="match status" value="1"/>
</dbReference>
<dbReference type="Gene3D" id="3.10.10.10">
    <property type="entry name" value="HIV Type 1 Reverse Transcriptase, subunit A, domain 1"/>
    <property type="match status" value="1"/>
</dbReference>
<dbReference type="Proteomes" id="UP000837857">
    <property type="component" value="Chromosome 8"/>
</dbReference>
<proteinExistence type="predicted"/>
<feature type="non-terminal residue" evidence="2">
    <location>
        <position position="1"/>
    </location>
</feature>
<protein>
    <recommendedName>
        <fullName evidence="1">Reverse transcriptase domain-containing protein</fullName>
    </recommendedName>
</protein>
<dbReference type="SUPFAM" id="SSF56672">
    <property type="entry name" value="DNA/RNA polymerases"/>
    <property type="match status" value="1"/>
</dbReference>
<dbReference type="CDD" id="cd01647">
    <property type="entry name" value="RT_LTR"/>
    <property type="match status" value="1"/>
</dbReference>
<gene>
    <name evidence="2" type="ORF">IPOD504_LOCUS16461</name>
</gene>
<keyword evidence="3" id="KW-1185">Reference proteome</keyword>
<evidence type="ECO:0000259" key="1">
    <source>
        <dbReference type="Pfam" id="PF00078"/>
    </source>
</evidence>
<reference evidence="2" key="1">
    <citation type="submission" date="2022-03" db="EMBL/GenBank/DDBJ databases">
        <authorList>
            <person name="Martin H S."/>
        </authorList>
    </citation>
    <scope>NUCLEOTIDE SEQUENCE</scope>
</reference>
<organism evidence="2 3">
    <name type="scientific">Iphiclides podalirius</name>
    <name type="common">scarce swallowtail</name>
    <dbReference type="NCBI Taxonomy" id="110791"/>
    <lineage>
        <taxon>Eukaryota</taxon>
        <taxon>Metazoa</taxon>
        <taxon>Ecdysozoa</taxon>
        <taxon>Arthropoda</taxon>
        <taxon>Hexapoda</taxon>
        <taxon>Insecta</taxon>
        <taxon>Pterygota</taxon>
        <taxon>Neoptera</taxon>
        <taxon>Endopterygota</taxon>
        <taxon>Lepidoptera</taxon>
        <taxon>Glossata</taxon>
        <taxon>Ditrysia</taxon>
        <taxon>Papilionoidea</taxon>
        <taxon>Papilionidae</taxon>
        <taxon>Papilioninae</taxon>
        <taxon>Iphiclides</taxon>
    </lineage>
</organism>
<evidence type="ECO:0000313" key="3">
    <source>
        <dbReference type="Proteomes" id="UP000837857"/>
    </source>
</evidence>
<dbReference type="InterPro" id="IPR050951">
    <property type="entry name" value="Retrovirus_Pol_polyprotein"/>
</dbReference>
<dbReference type="EMBL" id="OW152820">
    <property type="protein sequence ID" value="CAH2075055.1"/>
    <property type="molecule type" value="Genomic_DNA"/>
</dbReference>
<sequence>MLKASAATSTTHVILAEKKDTSKLAEDSMATALRAEFPEVFADGLGTFKSRIRLSLKDDSPVFVKARPLPLAVRARVEDELGRLQREGVIYKVDRSDYGTPIVPIIKAIGGIRICGDYKVTINPRLKDFHYPLPRIEELFAVLGGGEQFTKLDLSNAFQQCVLEEDSQPMTAITTHVGTFIYRRVPFGIKCIPENFQKIMEETLSGLPSTAVFADDMKQIARNYVWWGSIDGDIERTCESSINQSVLNL</sequence>
<dbReference type="PANTHER" id="PTHR37984">
    <property type="entry name" value="PROTEIN CBG26694"/>
    <property type="match status" value="1"/>
</dbReference>
<accession>A0ABN8J2Z8</accession>
<dbReference type="InterPro" id="IPR043502">
    <property type="entry name" value="DNA/RNA_pol_sf"/>
</dbReference>
<dbReference type="Pfam" id="PF00078">
    <property type="entry name" value="RVT_1"/>
    <property type="match status" value="1"/>
</dbReference>
<evidence type="ECO:0000313" key="2">
    <source>
        <dbReference type="EMBL" id="CAH2075055.1"/>
    </source>
</evidence>
<name>A0ABN8J2Z8_9NEOP</name>
<dbReference type="InterPro" id="IPR000477">
    <property type="entry name" value="RT_dom"/>
</dbReference>